<feature type="region of interest" description="Disordered" evidence="1">
    <location>
        <begin position="47"/>
        <end position="73"/>
    </location>
</feature>
<dbReference type="Gene3D" id="1.25.40.10">
    <property type="entry name" value="Tetratricopeptide repeat domain"/>
    <property type="match status" value="1"/>
</dbReference>
<evidence type="ECO:0000313" key="3">
    <source>
        <dbReference type="Proteomes" id="UP000036987"/>
    </source>
</evidence>
<dbReference type="AlphaFoldDB" id="A0A0K9PJT5"/>
<proteinExistence type="predicted"/>
<evidence type="ECO:0000313" key="2">
    <source>
        <dbReference type="EMBL" id="KMZ68500.1"/>
    </source>
</evidence>
<dbReference type="PANTHER" id="PTHR26312:SF132">
    <property type="entry name" value="OS01G0855200 PROTEIN"/>
    <property type="match status" value="1"/>
</dbReference>
<dbReference type="SUPFAM" id="SSF48452">
    <property type="entry name" value="TPR-like"/>
    <property type="match status" value="1"/>
</dbReference>
<protein>
    <submittedName>
        <fullName evidence="2">Uncharacterized protein</fullName>
    </submittedName>
</protein>
<evidence type="ECO:0000256" key="1">
    <source>
        <dbReference type="SAM" id="MobiDB-lite"/>
    </source>
</evidence>
<dbReference type="Proteomes" id="UP000036987">
    <property type="component" value="Unassembled WGS sequence"/>
</dbReference>
<accession>A0A0K9PJT5</accession>
<gene>
    <name evidence="2" type="ORF">ZOSMA_239G00060</name>
</gene>
<reference evidence="3" key="1">
    <citation type="journal article" date="2016" name="Nature">
        <title>The genome of the seagrass Zostera marina reveals angiosperm adaptation to the sea.</title>
        <authorList>
            <person name="Olsen J.L."/>
            <person name="Rouze P."/>
            <person name="Verhelst B."/>
            <person name="Lin Y.-C."/>
            <person name="Bayer T."/>
            <person name="Collen J."/>
            <person name="Dattolo E."/>
            <person name="De Paoli E."/>
            <person name="Dittami S."/>
            <person name="Maumus F."/>
            <person name="Michel G."/>
            <person name="Kersting A."/>
            <person name="Lauritano C."/>
            <person name="Lohaus R."/>
            <person name="Toepel M."/>
            <person name="Tonon T."/>
            <person name="Vanneste K."/>
            <person name="Amirebrahimi M."/>
            <person name="Brakel J."/>
            <person name="Bostroem C."/>
            <person name="Chovatia M."/>
            <person name="Grimwood J."/>
            <person name="Jenkins J.W."/>
            <person name="Jueterbock A."/>
            <person name="Mraz A."/>
            <person name="Stam W.T."/>
            <person name="Tice H."/>
            <person name="Bornberg-Bauer E."/>
            <person name="Green P.J."/>
            <person name="Pearson G.A."/>
            <person name="Procaccini G."/>
            <person name="Duarte C.M."/>
            <person name="Schmutz J."/>
            <person name="Reusch T.B.H."/>
            <person name="Van de Peer Y."/>
        </authorList>
    </citation>
    <scope>NUCLEOTIDE SEQUENCE [LARGE SCALE GENOMIC DNA]</scope>
    <source>
        <strain evidence="3">cv. Finnish</strain>
    </source>
</reference>
<dbReference type="PANTHER" id="PTHR26312">
    <property type="entry name" value="TETRATRICOPEPTIDE REPEAT PROTEIN 5"/>
    <property type="match status" value="1"/>
</dbReference>
<dbReference type="OrthoDB" id="1924189at2759"/>
<keyword evidence="3" id="KW-1185">Reference proteome</keyword>
<dbReference type="EMBL" id="LFYR01000838">
    <property type="protein sequence ID" value="KMZ68500.1"/>
    <property type="molecule type" value="Genomic_DNA"/>
</dbReference>
<dbReference type="STRING" id="29655.A0A0K9PJT5"/>
<sequence length="496" mass="56808">MGVKVGNNANLQWQSPINQHHNQLPWKKTRCTLVFRPEHRTTFVGTTRRSTGGLFRSKSMGSTNMILNSPPSSSIRRSSSSKIFDTSFFSSKDDYEENDFIRKLQELKIGTVHVNEERNKELPSSSSVDTKPPWWFGINKSIIEGNNQLLGDIRDEFVNRNASNVDLPMSLQMIKKKRKMEETSHIIPSISSSCSTLYYDSVKKAFSSMVFIIRELNSYILQLREVLLDGIGTNNHLSEVHKEMHASFCWLFQQIFSCTPTLMVSIMLLLANFTVNSMATVTDNYNHMIRYEMSSIAATIEQQETQQHLKESEKVCDAKKKGDNAKNSLLKKQNVAMDMDSLLRMAAPTSMQNYENGLEDELLYAQTLTKYFQTDLIYQEAVRDNPENSMYLCNYAQFLYVVKHDHDRAEQYFKRAVEIIPVDAENLSRYANFLWMAKNNLCAAEEMYLTAIEIDPNNASHASNYANFLWNTSGEDDTCFSLQACPMSSSKLNTIH</sequence>
<name>A0A0K9PJT5_ZOSMR</name>
<dbReference type="InterPro" id="IPR011990">
    <property type="entry name" value="TPR-like_helical_dom_sf"/>
</dbReference>
<organism evidence="2 3">
    <name type="scientific">Zostera marina</name>
    <name type="common">Eelgrass</name>
    <dbReference type="NCBI Taxonomy" id="29655"/>
    <lineage>
        <taxon>Eukaryota</taxon>
        <taxon>Viridiplantae</taxon>
        <taxon>Streptophyta</taxon>
        <taxon>Embryophyta</taxon>
        <taxon>Tracheophyta</taxon>
        <taxon>Spermatophyta</taxon>
        <taxon>Magnoliopsida</taxon>
        <taxon>Liliopsida</taxon>
        <taxon>Zosteraceae</taxon>
        <taxon>Zostera</taxon>
    </lineage>
</organism>
<comment type="caution">
    <text evidence="2">The sequence shown here is derived from an EMBL/GenBank/DDBJ whole genome shotgun (WGS) entry which is preliminary data.</text>
</comment>